<name>A0A0H3C9T3_CAUVN</name>
<dbReference type="RefSeq" id="WP_024265798.1">
    <property type="nucleotide sequence ID" value="NC_011916.1"/>
</dbReference>
<dbReference type="Pfam" id="PF10679">
    <property type="entry name" value="DUF2491"/>
    <property type="match status" value="1"/>
</dbReference>
<dbReference type="AlphaFoldDB" id="A0A0H3C9T3"/>
<dbReference type="InterPro" id="IPR019621">
    <property type="entry name" value="DUF2491"/>
</dbReference>
<protein>
    <recommendedName>
        <fullName evidence="3">DUF2491 domain-containing protein</fullName>
    </recommendedName>
</protein>
<evidence type="ECO:0000313" key="2">
    <source>
        <dbReference type="Proteomes" id="UP000001364"/>
    </source>
</evidence>
<accession>A0A0H3C9T3</accession>
<dbReference type="GeneID" id="7331684"/>
<dbReference type="KEGG" id="ccs:CCNA_02449"/>
<dbReference type="Proteomes" id="UP000001364">
    <property type="component" value="Chromosome"/>
</dbReference>
<dbReference type="HOGENOM" id="CLU_100935_0_1_5"/>
<gene>
    <name evidence="1" type="ordered locus">CCNA_02449</name>
</gene>
<dbReference type="PATRIC" id="fig|565050.3.peg.2403"/>
<dbReference type="RefSeq" id="YP_002517822.2">
    <property type="nucleotide sequence ID" value="NC_011916.1"/>
</dbReference>
<dbReference type="OrthoDB" id="7944775at2"/>
<dbReference type="EMBL" id="CP001340">
    <property type="protein sequence ID" value="ACL95914.2"/>
    <property type="molecule type" value="Genomic_DNA"/>
</dbReference>
<sequence>MAMFGKLFGRKDQPSGPALPIIRNVTIGRTVVLDPLAWRRLGAETKFALDRDTLEITAQGLIQLNDGAFVHRFYTEDEILFQVVSDDREGQKANDFTVFVPWASEYPADRTDHELWSQRLRSRTFQPEGLPAYTRLWFGDEAEQQDPVTLWEDVYYARDAQTPDRRLFQTVMLFHRDLLDGDGRELLLALTLEPEDSKDVSHETMIGLPLSVGEFRA</sequence>
<evidence type="ECO:0000313" key="1">
    <source>
        <dbReference type="EMBL" id="ACL95914.2"/>
    </source>
</evidence>
<organism evidence="1 2">
    <name type="scientific">Caulobacter vibrioides (strain NA1000 / CB15N)</name>
    <name type="common">Caulobacter crescentus</name>
    <dbReference type="NCBI Taxonomy" id="565050"/>
    <lineage>
        <taxon>Bacteria</taxon>
        <taxon>Pseudomonadati</taxon>
        <taxon>Pseudomonadota</taxon>
        <taxon>Alphaproteobacteria</taxon>
        <taxon>Caulobacterales</taxon>
        <taxon>Caulobacteraceae</taxon>
        <taxon>Caulobacter</taxon>
    </lineage>
</organism>
<evidence type="ECO:0008006" key="3">
    <source>
        <dbReference type="Google" id="ProtNLM"/>
    </source>
</evidence>
<keyword evidence="2" id="KW-1185">Reference proteome</keyword>
<reference evidence="1 2" key="1">
    <citation type="journal article" date="2010" name="J. Bacteriol.">
        <title>The genetic basis of laboratory adaptation in Caulobacter crescentus.</title>
        <authorList>
            <person name="Marks M.E."/>
            <person name="Castro-Rojas C.M."/>
            <person name="Teiling C."/>
            <person name="Du L."/>
            <person name="Kapatral V."/>
            <person name="Walunas T.L."/>
            <person name="Crosson S."/>
        </authorList>
    </citation>
    <scope>NUCLEOTIDE SEQUENCE [LARGE SCALE GENOMIC DNA]</scope>
    <source>
        <strain evidence="2">NA1000 / CB15N</strain>
    </source>
</reference>
<proteinExistence type="predicted"/>